<protein>
    <recommendedName>
        <fullName evidence="2">Zinc-ribbon domain-containing protein</fullName>
    </recommendedName>
</protein>
<organism evidence="3">
    <name type="scientific">marine metagenome</name>
    <dbReference type="NCBI Taxonomy" id="408172"/>
    <lineage>
        <taxon>unclassified sequences</taxon>
        <taxon>metagenomes</taxon>
        <taxon>ecological metagenomes</taxon>
    </lineage>
</organism>
<dbReference type="AlphaFoldDB" id="A0A381VK82"/>
<reference evidence="3" key="1">
    <citation type="submission" date="2018-05" db="EMBL/GenBank/DDBJ databases">
        <authorList>
            <person name="Lanie J.A."/>
            <person name="Ng W.-L."/>
            <person name="Kazmierczak K.M."/>
            <person name="Andrzejewski T.M."/>
            <person name="Davidsen T.M."/>
            <person name="Wayne K.J."/>
            <person name="Tettelin H."/>
            <person name="Glass J.I."/>
            <person name="Rusch D."/>
            <person name="Podicherti R."/>
            <person name="Tsui H.-C.T."/>
            <person name="Winkler M.E."/>
        </authorList>
    </citation>
    <scope>NUCLEOTIDE SEQUENCE</scope>
</reference>
<gene>
    <name evidence="3" type="ORF">METZ01_LOCUS93609</name>
</gene>
<feature type="domain" description="Zinc-ribbon" evidence="2">
    <location>
        <begin position="135"/>
        <end position="155"/>
    </location>
</feature>
<feature type="compositionally biased region" description="Basic and acidic residues" evidence="1">
    <location>
        <begin position="83"/>
        <end position="99"/>
    </location>
</feature>
<sequence length="156" mass="17703">MRSLINDVEELIALGAGDKYRLNDTRERLERGKKLYISDLEYLEKLVKTHLGRRLSPEPRKPKRVIRQKPVEESEPSQPQTESGKKSRKEELEEYEKKYLAGADEGFTINEDGEIGEKTSRKTEKSNQDSAFGMCVKCGSAISAEDLFCTSCGAKR</sequence>
<evidence type="ECO:0000313" key="3">
    <source>
        <dbReference type="EMBL" id="SVA40755.1"/>
    </source>
</evidence>
<accession>A0A381VK82</accession>
<evidence type="ECO:0000259" key="2">
    <source>
        <dbReference type="Pfam" id="PF13240"/>
    </source>
</evidence>
<dbReference type="Pfam" id="PF13240">
    <property type="entry name" value="Zn_Ribbon_1"/>
    <property type="match status" value="1"/>
</dbReference>
<feature type="region of interest" description="Disordered" evidence="1">
    <location>
        <begin position="51"/>
        <end position="129"/>
    </location>
</feature>
<evidence type="ECO:0000256" key="1">
    <source>
        <dbReference type="SAM" id="MobiDB-lite"/>
    </source>
</evidence>
<dbReference type="EMBL" id="UINC01009072">
    <property type="protein sequence ID" value="SVA40755.1"/>
    <property type="molecule type" value="Genomic_DNA"/>
</dbReference>
<proteinExistence type="predicted"/>
<name>A0A381VK82_9ZZZZ</name>
<dbReference type="InterPro" id="IPR026870">
    <property type="entry name" value="Zinc_ribbon_dom"/>
</dbReference>
<feature type="compositionally biased region" description="Basic and acidic residues" evidence="1">
    <location>
        <begin position="115"/>
        <end position="127"/>
    </location>
</feature>